<keyword evidence="2" id="KW-1185">Reference proteome</keyword>
<comment type="caution">
    <text evidence="1">The sequence shown here is derived from an EMBL/GenBank/DDBJ whole genome shotgun (WGS) entry which is preliminary data.</text>
</comment>
<reference evidence="1 2" key="1">
    <citation type="submission" date="2019-08" db="EMBL/GenBank/DDBJ databases">
        <title>Whole genome of Aphis craccivora.</title>
        <authorList>
            <person name="Voronova N.V."/>
            <person name="Shulinski R.S."/>
            <person name="Bandarenka Y.V."/>
            <person name="Zhorov D.G."/>
            <person name="Warner D."/>
        </authorList>
    </citation>
    <scope>NUCLEOTIDE SEQUENCE [LARGE SCALE GENOMIC DNA]</scope>
    <source>
        <strain evidence="1">180601</strain>
        <tissue evidence="1">Whole Body</tissue>
    </source>
</reference>
<dbReference type="Gene3D" id="3.60.10.10">
    <property type="entry name" value="Endonuclease/exonuclease/phosphatase"/>
    <property type="match status" value="1"/>
</dbReference>
<protein>
    <recommendedName>
        <fullName evidence="3">Craniofacial development protein 2-like</fullName>
    </recommendedName>
</protein>
<dbReference type="OrthoDB" id="6763081at2759"/>
<organism evidence="1 2">
    <name type="scientific">Aphis craccivora</name>
    <name type="common">Cowpea aphid</name>
    <dbReference type="NCBI Taxonomy" id="307492"/>
    <lineage>
        <taxon>Eukaryota</taxon>
        <taxon>Metazoa</taxon>
        <taxon>Ecdysozoa</taxon>
        <taxon>Arthropoda</taxon>
        <taxon>Hexapoda</taxon>
        <taxon>Insecta</taxon>
        <taxon>Pterygota</taxon>
        <taxon>Neoptera</taxon>
        <taxon>Paraneoptera</taxon>
        <taxon>Hemiptera</taxon>
        <taxon>Sternorrhyncha</taxon>
        <taxon>Aphidomorpha</taxon>
        <taxon>Aphidoidea</taxon>
        <taxon>Aphididae</taxon>
        <taxon>Aphidini</taxon>
        <taxon>Aphis</taxon>
        <taxon>Aphis</taxon>
    </lineage>
</organism>
<dbReference type="Proteomes" id="UP000478052">
    <property type="component" value="Unassembled WGS sequence"/>
</dbReference>
<accession>A0A6G0YI76</accession>
<dbReference type="EMBL" id="VUJU01003945">
    <property type="protein sequence ID" value="KAF0756076.1"/>
    <property type="molecule type" value="Genomic_DNA"/>
</dbReference>
<dbReference type="SUPFAM" id="SSF56219">
    <property type="entry name" value="DNase I-like"/>
    <property type="match status" value="1"/>
</dbReference>
<evidence type="ECO:0000313" key="1">
    <source>
        <dbReference type="EMBL" id="KAF0756076.1"/>
    </source>
</evidence>
<evidence type="ECO:0000313" key="2">
    <source>
        <dbReference type="Proteomes" id="UP000478052"/>
    </source>
</evidence>
<proteinExistence type="predicted"/>
<dbReference type="InterPro" id="IPR036691">
    <property type="entry name" value="Endo/exonu/phosph_ase_sf"/>
</dbReference>
<gene>
    <name evidence="1" type="ORF">FWK35_00010044</name>
</gene>
<name>A0A6G0YI76_APHCR</name>
<dbReference type="AlphaFoldDB" id="A0A6G0YI76"/>
<evidence type="ECO:0008006" key="3">
    <source>
        <dbReference type="Google" id="ProtNLM"/>
    </source>
</evidence>
<sequence length="197" mass="21550">MVGVKIGQANLGQEKLATDDLMSEIRERCLDVMLILEPFVMGSGTFASLDRFPILFIRGNSPGEKPAAAVLVVNSSLSGTFVTQFSGTHLVIVGIQNGDRSFYVGSTYFKFSEGTDIHVERLESMIRDLGTVDWLIKGDVNVRSTLTHVQTGEGKKIMIMSGEMICCNVGSKPTFQTSACVSGSRRYHSGWKVYKTP</sequence>